<keyword evidence="13" id="KW-1185">Reference proteome</keyword>
<comment type="subcellular location">
    <subcellularLocation>
        <location evidence="1">Cytoplasm</location>
    </subcellularLocation>
</comment>
<dbReference type="GO" id="GO:0005737">
    <property type="term" value="C:cytoplasm"/>
    <property type="evidence" value="ECO:0007669"/>
    <property type="project" value="UniProtKB-SubCell"/>
</dbReference>
<dbReference type="GO" id="GO:0046872">
    <property type="term" value="F:metal ion binding"/>
    <property type="evidence" value="ECO:0007669"/>
    <property type="project" value="UniProtKB-KW"/>
</dbReference>
<keyword evidence="4" id="KW-0963">Cytoplasm</keyword>
<gene>
    <name evidence="12" type="ORF">SSE37_17745</name>
</gene>
<evidence type="ECO:0000313" key="13">
    <source>
        <dbReference type="Proteomes" id="UP000005713"/>
    </source>
</evidence>
<dbReference type="GO" id="GO:0005524">
    <property type="term" value="F:ATP binding"/>
    <property type="evidence" value="ECO:0007669"/>
    <property type="project" value="UniProtKB-KW"/>
</dbReference>
<comment type="similarity">
    <text evidence="2">Belongs to the TsaE family.</text>
</comment>
<evidence type="ECO:0000256" key="2">
    <source>
        <dbReference type="ARBA" id="ARBA00007599"/>
    </source>
</evidence>
<dbReference type="Pfam" id="PF02367">
    <property type="entry name" value="TsaE"/>
    <property type="match status" value="1"/>
</dbReference>
<proteinExistence type="inferred from homology"/>
<accession>A3KAZ0</accession>
<dbReference type="AlphaFoldDB" id="A3KAZ0"/>
<dbReference type="InterPro" id="IPR011009">
    <property type="entry name" value="Kinase-like_dom_sf"/>
</dbReference>
<feature type="domain" description="Aminoglycoside phosphotransferase" evidence="11">
    <location>
        <begin position="185"/>
        <end position="398"/>
    </location>
</feature>
<keyword evidence="6" id="KW-0479">Metal-binding</keyword>
<evidence type="ECO:0000256" key="3">
    <source>
        <dbReference type="ARBA" id="ARBA00019010"/>
    </source>
</evidence>
<dbReference type="PANTHER" id="PTHR33540">
    <property type="entry name" value="TRNA THREONYLCARBAMOYLADENOSINE BIOSYNTHESIS PROTEIN TSAE"/>
    <property type="match status" value="1"/>
</dbReference>
<evidence type="ECO:0000256" key="4">
    <source>
        <dbReference type="ARBA" id="ARBA00022490"/>
    </source>
</evidence>
<dbReference type="InterPro" id="IPR003442">
    <property type="entry name" value="T6A_TsaE"/>
</dbReference>
<comment type="caution">
    <text evidence="12">The sequence shown here is derived from an EMBL/GenBank/DDBJ whole genome shotgun (WGS) entry which is preliminary data.</text>
</comment>
<reference evidence="12 13" key="1">
    <citation type="submission" date="2006-06" db="EMBL/GenBank/DDBJ databases">
        <authorList>
            <person name="Moran M.A."/>
            <person name="Ferriera S."/>
            <person name="Johnson J."/>
            <person name="Kravitz S."/>
            <person name="Beeson K."/>
            <person name="Sutton G."/>
            <person name="Rogers Y.-H."/>
            <person name="Friedman R."/>
            <person name="Frazier M."/>
            <person name="Venter J.C."/>
        </authorList>
    </citation>
    <scope>NUCLEOTIDE SEQUENCE [LARGE SCALE GENOMIC DNA]</scope>
    <source>
        <strain evidence="12 13">E-37</strain>
    </source>
</reference>
<evidence type="ECO:0000256" key="10">
    <source>
        <dbReference type="ARBA" id="ARBA00032441"/>
    </source>
</evidence>
<dbReference type="NCBIfam" id="TIGR00150">
    <property type="entry name" value="T6A_YjeE"/>
    <property type="match status" value="1"/>
</dbReference>
<dbReference type="Proteomes" id="UP000005713">
    <property type="component" value="Unassembled WGS sequence"/>
</dbReference>
<dbReference type="EMBL" id="AAYA01000027">
    <property type="protein sequence ID" value="EBA05659.1"/>
    <property type="molecule type" value="Genomic_DNA"/>
</dbReference>
<evidence type="ECO:0000256" key="1">
    <source>
        <dbReference type="ARBA" id="ARBA00004496"/>
    </source>
</evidence>
<dbReference type="GO" id="GO:0002949">
    <property type="term" value="P:tRNA threonylcarbamoyladenosine modification"/>
    <property type="evidence" value="ECO:0007669"/>
    <property type="project" value="InterPro"/>
</dbReference>
<dbReference type="eggNOG" id="COG3178">
    <property type="taxonomic scope" value="Bacteria"/>
</dbReference>
<dbReference type="Gene3D" id="3.90.1200.10">
    <property type="match status" value="1"/>
</dbReference>
<dbReference type="InterPro" id="IPR002575">
    <property type="entry name" value="Aminoglycoside_PTrfase"/>
</dbReference>
<protein>
    <recommendedName>
        <fullName evidence="3">tRNA threonylcarbamoyladenosine biosynthesis protein TsaE</fullName>
    </recommendedName>
    <alternativeName>
        <fullName evidence="10">t(6)A37 threonylcarbamoyladenosine biosynthesis protein TsaE</fullName>
    </alternativeName>
</protein>
<evidence type="ECO:0000256" key="5">
    <source>
        <dbReference type="ARBA" id="ARBA00022694"/>
    </source>
</evidence>
<evidence type="ECO:0000313" key="12">
    <source>
        <dbReference type="EMBL" id="EBA05659.1"/>
    </source>
</evidence>
<dbReference type="Pfam" id="PF01636">
    <property type="entry name" value="APH"/>
    <property type="match status" value="1"/>
</dbReference>
<dbReference type="OrthoDB" id="9809275at2"/>
<evidence type="ECO:0000256" key="9">
    <source>
        <dbReference type="ARBA" id="ARBA00022842"/>
    </source>
</evidence>
<dbReference type="Gene3D" id="3.40.50.300">
    <property type="entry name" value="P-loop containing nucleotide triphosphate hydrolases"/>
    <property type="match status" value="1"/>
</dbReference>
<dbReference type="RefSeq" id="WP_005864067.1">
    <property type="nucleotide sequence ID" value="NZ_AAYA01000027.1"/>
</dbReference>
<dbReference type="SUPFAM" id="SSF52540">
    <property type="entry name" value="P-loop containing nucleoside triphosphate hydrolases"/>
    <property type="match status" value="1"/>
</dbReference>
<keyword evidence="9" id="KW-0460">Magnesium</keyword>
<keyword evidence="8" id="KW-0067">ATP-binding</keyword>
<evidence type="ECO:0000256" key="7">
    <source>
        <dbReference type="ARBA" id="ARBA00022741"/>
    </source>
</evidence>
<name>A3KAZ0_SAGS3</name>
<organism evidence="12 13">
    <name type="scientific">Sagittula stellata (strain ATCC 700073 / DSM 11524 / E-37)</name>
    <dbReference type="NCBI Taxonomy" id="388399"/>
    <lineage>
        <taxon>Bacteria</taxon>
        <taxon>Pseudomonadati</taxon>
        <taxon>Pseudomonadota</taxon>
        <taxon>Alphaproteobacteria</taxon>
        <taxon>Rhodobacterales</taxon>
        <taxon>Roseobacteraceae</taxon>
        <taxon>Sagittula</taxon>
    </lineage>
</organism>
<dbReference type="Gene3D" id="3.30.200.20">
    <property type="entry name" value="Phosphorylase Kinase, domain 1"/>
    <property type="match status" value="1"/>
</dbReference>
<dbReference type="SUPFAM" id="SSF56112">
    <property type="entry name" value="Protein kinase-like (PK-like)"/>
    <property type="match status" value="1"/>
</dbReference>
<keyword evidence="7" id="KW-0547">Nucleotide-binding</keyword>
<evidence type="ECO:0000259" key="11">
    <source>
        <dbReference type="Pfam" id="PF01636"/>
    </source>
</evidence>
<evidence type="ECO:0000256" key="8">
    <source>
        <dbReference type="ARBA" id="ARBA00022840"/>
    </source>
</evidence>
<dbReference type="eggNOG" id="COG0802">
    <property type="taxonomic scope" value="Bacteria"/>
</dbReference>
<dbReference type="InterPro" id="IPR027417">
    <property type="entry name" value="P-loop_NTPase"/>
</dbReference>
<evidence type="ECO:0000256" key="6">
    <source>
        <dbReference type="ARBA" id="ARBA00022723"/>
    </source>
</evidence>
<keyword evidence="5" id="KW-0819">tRNA processing</keyword>
<sequence length="487" mass="52688">MTVQDTRTRRLTLPTPEATEALALAVAAHLGPGDVVLLSGGIGAGKTHFARALVQSLLETPEDVPSPTFTLVQEYETRSGSLWHADLYRLTGPQEIVELGLVDAFEDAICLVEWPDRLQDLAPASALHLTFQAIGDDDTRALTISWSDPAWDDRLKTALAGAQMEARDNPVDLFLAETGWSDAEVHPMAGDASSRHYARLTRGDGTAILMQDPNGDTALFARLARHLNGLGLSAPEILAETAGMLLLEDLGDGLIATLARDAETETSLYLAAVRALVRLHGHSAPASLPVATPEHLAGAIDLTFTHYAQMADLLAEATETFLPILRQYAPPEGVLVLRDFHAENLLMLPGRSGAARVGLLDFQDALAGHPAYDLASLCRDVRRDVQPVTEAACLNTYIDATGTDQEAFRAAYAVLGVQRNLRILGVFARLAVTQGKTRYLNFLPRCWSHIQIQSHHPALEPMRPIIAKLPAPDAAFLQDILARCPTQ</sequence>
<dbReference type="PANTHER" id="PTHR33540:SF2">
    <property type="entry name" value="TRNA THREONYLCARBAMOYLADENOSINE BIOSYNTHESIS PROTEIN TSAE"/>
    <property type="match status" value="1"/>
</dbReference>